<evidence type="ECO:0000256" key="4">
    <source>
        <dbReference type="ARBA" id="ARBA00022960"/>
    </source>
</evidence>
<dbReference type="PANTHER" id="PTHR23135:SF4">
    <property type="entry name" value="UDP-N-ACETYLMURAMOYL-L-ALANYL-D-GLUTAMATE--2,6-DIAMINOPIMELATE LIGASE MURE HOMOLOG, CHLOROPLASTIC"/>
    <property type="match status" value="1"/>
</dbReference>
<dbReference type="GO" id="GO:0005524">
    <property type="term" value="F:ATP binding"/>
    <property type="evidence" value="ECO:0007669"/>
    <property type="project" value="InterPro"/>
</dbReference>
<dbReference type="InterPro" id="IPR036615">
    <property type="entry name" value="Mur_ligase_C_dom_sf"/>
</dbReference>
<dbReference type="Pfam" id="PF02875">
    <property type="entry name" value="Mur_ligase_C"/>
    <property type="match status" value="1"/>
</dbReference>
<dbReference type="InterPro" id="IPR000713">
    <property type="entry name" value="Mur_ligase_N"/>
</dbReference>
<comment type="pathway">
    <text evidence="1 8">Cell wall biogenesis; peptidoglycan biosynthesis.</text>
</comment>
<feature type="domain" description="Mur ligase central" evidence="11">
    <location>
        <begin position="108"/>
        <end position="321"/>
    </location>
</feature>
<keyword evidence="12" id="KW-0436">Ligase</keyword>
<accession>A0A6C0P9S7</accession>
<dbReference type="SUPFAM" id="SSF53623">
    <property type="entry name" value="MurD-like peptide ligases, catalytic domain"/>
    <property type="match status" value="1"/>
</dbReference>
<gene>
    <name evidence="12" type="ORF">GZH47_15650</name>
</gene>
<evidence type="ECO:0000313" key="13">
    <source>
        <dbReference type="Proteomes" id="UP000479114"/>
    </source>
</evidence>
<evidence type="ECO:0000313" key="12">
    <source>
        <dbReference type="EMBL" id="QHW35121.1"/>
    </source>
</evidence>
<proteinExistence type="inferred from homology"/>
<feature type="domain" description="Mur ligase N-terminal catalytic" evidence="9">
    <location>
        <begin position="23"/>
        <end position="96"/>
    </location>
</feature>
<keyword evidence="3 8" id="KW-0132">Cell division</keyword>
<dbReference type="KEGG" id="prz:GZH47_15650"/>
<evidence type="ECO:0000256" key="5">
    <source>
        <dbReference type="ARBA" id="ARBA00022984"/>
    </source>
</evidence>
<dbReference type="EMBL" id="CP048286">
    <property type="protein sequence ID" value="QHW35121.1"/>
    <property type="molecule type" value="Genomic_DNA"/>
</dbReference>
<dbReference type="PANTHER" id="PTHR23135">
    <property type="entry name" value="MUR LIGASE FAMILY MEMBER"/>
    <property type="match status" value="1"/>
</dbReference>
<evidence type="ECO:0000256" key="6">
    <source>
        <dbReference type="ARBA" id="ARBA00023306"/>
    </source>
</evidence>
<dbReference type="SUPFAM" id="SSF53244">
    <property type="entry name" value="MurD-like peptide ligases, peptide-binding domain"/>
    <property type="match status" value="1"/>
</dbReference>
<dbReference type="GO" id="GO:0009252">
    <property type="term" value="P:peptidoglycan biosynthetic process"/>
    <property type="evidence" value="ECO:0007669"/>
    <property type="project" value="UniProtKB-KW"/>
</dbReference>
<dbReference type="InterPro" id="IPR005761">
    <property type="entry name" value="UDP-N-AcMur-Glu-dNH2Pim_ligase"/>
</dbReference>
<dbReference type="InterPro" id="IPR036565">
    <property type="entry name" value="Mur-like_cat_sf"/>
</dbReference>
<evidence type="ECO:0000259" key="10">
    <source>
        <dbReference type="Pfam" id="PF02875"/>
    </source>
</evidence>
<keyword evidence="7 8" id="KW-0961">Cell wall biogenesis/degradation</keyword>
<evidence type="ECO:0000259" key="9">
    <source>
        <dbReference type="Pfam" id="PF01225"/>
    </source>
</evidence>
<keyword evidence="13" id="KW-1185">Reference proteome</keyword>
<reference evidence="12 13" key="1">
    <citation type="submission" date="2020-02" db="EMBL/GenBank/DDBJ databases">
        <title>Paenibacillus sp. nov., isolated from rhizosphere soil of tomato.</title>
        <authorList>
            <person name="Weon H.-Y."/>
            <person name="Lee S.A."/>
        </authorList>
    </citation>
    <scope>NUCLEOTIDE SEQUENCE [LARGE SCALE GENOMIC DNA]</scope>
    <source>
        <strain evidence="12 13">14171R-81</strain>
    </source>
</reference>
<dbReference type="Pfam" id="PF01225">
    <property type="entry name" value="Mur_ligase"/>
    <property type="match status" value="1"/>
</dbReference>
<dbReference type="Gene3D" id="3.90.190.20">
    <property type="entry name" value="Mur ligase, C-terminal domain"/>
    <property type="match status" value="1"/>
</dbReference>
<dbReference type="GO" id="GO:0016881">
    <property type="term" value="F:acid-amino acid ligase activity"/>
    <property type="evidence" value="ECO:0007669"/>
    <property type="project" value="InterPro"/>
</dbReference>
<dbReference type="Gene3D" id="3.40.1190.10">
    <property type="entry name" value="Mur-like, catalytic domain"/>
    <property type="match status" value="1"/>
</dbReference>
<dbReference type="AlphaFoldDB" id="A0A6C0P9S7"/>
<evidence type="ECO:0000256" key="2">
    <source>
        <dbReference type="ARBA" id="ARBA00005898"/>
    </source>
</evidence>
<evidence type="ECO:0000256" key="8">
    <source>
        <dbReference type="RuleBase" id="RU004135"/>
    </source>
</evidence>
<dbReference type="GO" id="GO:0071555">
    <property type="term" value="P:cell wall organization"/>
    <property type="evidence" value="ECO:0007669"/>
    <property type="project" value="UniProtKB-KW"/>
</dbReference>
<evidence type="ECO:0000256" key="3">
    <source>
        <dbReference type="ARBA" id="ARBA00022618"/>
    </source>
</evidence>
<keyword evidence="5 8" id="KW-0573">Peptidoglycan synthesis</keyword>
<evidence type="ECO:0000259" key="11">
    <source>
        <dbReference type="Pfam" id="PF08245"/>
    </source>
</evidence>
<keyword evidence="6 8" id="KW-0131">Cell cycle</keyword>
<dbReference type="Gene3D" id="3.40.1390.10">
    <property type="entry name" value="MurE/MurF, N-terminal domain"/>
    <property type="match status" value="1"/>
</dbReference>
<organism evidence="12 13">
    <name type="scientific">Paenibacillus rhizovicinus</name>
    <dbReference type="NCBI Taxonomy" id="2704463"/>
    <lineage>
        <taxon>Bacteria</taxon>
        <taxon>Bacillati</taxon>
        <taxon>Bacillota</taxon>
        <taxon>Bacilli</taxon>
        <taxon>Bacillales</taxon>
        <taxon>Paenibacillaceae</taxon>
        <taxon>Paenibacillus</taxon>
    </lineage>
</organism>
<dbReference type="Proteomes" id="UP000479114">
    <property type="component" value="Chromosome"/>
</dbReference>
<dbReference type="InterPro" id="IPR035911">
    <property type="entry name" value="MurE/MurF_N"/>
</dbReference>
<dbReference type="GO" id="GO:0005737">
    <property type="term" value="C:cytoplasm"/>
    <property type="evidence" value="ECO:0007669"/>
    <property type="project" value="UniProtKB-SubCell"/>
</dbReference>
<evidence type="ECO:0000256" key="7">
    <source>
        <dbReference type="ARBA" id="ARBA00023316"/>
    </source>
</evidence>
<evidence type="ECO:0000256" key="1">
    <source>
        <dbReference type="ARBA" id="ARBA00004752"/>
    </source>
</evidence>
<dbReference type="InterPro" id="IPR013221">
    <property type="entry name" value="Mur_ligase_cen"/>
</dbReference>
<sequence>MTRLQDLLQNITVTEAFQAAEMEISGISYHSQKVSQGELFICITGYSTDGHKYLGDAVRRGAAAAIVERIQPEIDVPQYVVPNSRIAMARLASAFYGHPSDKMTMIGITATNGKTSTTYMTNAILEQHGFKTGMMGTVVIKIDDERIPSELTTPESLDLQAYLKQMVDRGVSHVSMEVSSAAQETHRVETVDYDIVCFNNLSREHIDSHGTFENYFAAKSRLIREAGTNSFAVLNLDDEHAASLVTQTSAQVVTFGMKSREGVLSCKDLDLSTGRAKFTVEIMKPFQTLGGERLMPGEFRVELRIPGLHSVYNSMAAIAIALLCGVSVATVQETLRTFGGVERRFEFIHENAFTIIDDHFANPGNIDVTLETLRYMDYENFHLVYAIRGARGPIINRENAESIVKWMNRLERHELIATRSQSHVNRHNTVSDEEVDVFLAVMNEAGIEVKLYEELPDAIGEALTQAGRGDLILLAGCQGMDPGAEIALGLLERLGSNEGR</sequence>
<comment type="subcellular location">
    <subcellularLocation>
        <location evidence="8">Cytoplasm</location>
    </subcellularLocation>
</comment>
<keyword evidence="4 8" id="KW-0133">Cell shape</keyword>
<dbReference type="SUPFAM" id="SSF63418">
    <property type="entry name" value="MurE/MurF N-terminal domain"/>
    <property type="match status" value="1"/>
</dbReference>
<feature type="domain" description="Mur ligase C-terminal" evidence="10">
    <location>
        <begin position="343"/>
        <end position="476"/>
    </location>
</feature>
<name>A0A6C0P9S7_9BACL</name>
<dbReference type="Pfam" id="PF08245">
    <property type="entry name" value="Mur_ligase_M"/>
    <property type="match status" value="1"/>
</dbReference>
<protein>
    <submittedName>
        <fullName evidence="12">UDP-N-acetylmuramoyl-L-alanyl-D-glutamate--2, 6-diaminopimelate ligase</fullName>
    </submittedName>
</protein>
<dbReference type="NCBIfam" id="TIGR01085">
    <property type="entry name" value="murE"/>
    <property type="match status" value="1"/>
</dbReference>
<dbReference type="GO" id="GO:0008360">
    <property type="term" value="P:regulation of cell shape"/>
    <property type="evidence" value="ECO:0007669"/>
    <property type="project" value="UniProtKB-KW"/>
</dbReference>
<dbReference type="InterPro" id="IPR004101">
    <property type="entry name" value="Mur_ligase_C"/>
</dbReference>
<dbReference type="GO" id="GO:0051301">
    <property type="term" value="P:cell division"/>
    <property type="evidence" value="ECO:0007669"/>
    <property type="project" value="UniProtKB-KW"/>
</dbReference>
<comment type="similarity">
    <text evidence="2">Belongs to the MurCDEF family. MurE subfamily.</text>
</comment>